<dbReference type="EMBL" id="JRHA01000001">
    <property type="protein sequence ID" value="PQK09585.1"/>
    <property type="molecule type" value="Genomic_DNA"/>
</dbReference>
<organism evidence="3 4">
    <name type="scientific">Beauveria bassiana</name>
    <name type="common">White muscardine disease fungus</name>
    <name type="synonym">Tritirachium shiotae</name>
    <dbReference type="NCBI Taxonomy" id="176275"/>
    <lineage>
        <taxon>Eukaryota</taxon>
        <taxon>Fungi</taxon>
        <taxon>Dikarya</taxon>
        <taxon>Ascomycota</taxon>
        <taxon>Pezizomycotina</taxon>
        <taxon>Sordariomycetes</taxon>
        <taxon>Hypocreomycetidae</taxon>
        <taxon>Hypocreales</taxon>
        <taxon>Cordycipitaceae</taxon>
        <taxon>Beauveria</taxon>
    </lineage>
</organism>
<dbReference type="Proteomes" id="UP000237441">
    <property type="component" value="Unassembled WGS sequence"/>
</dbReference>
<reference evidence="3 4" key="1">
    <citation type="submission" date="2016-07" db="EMBL/GenBank/DDBJ databases">
        <title>Comparative genomics of the entomopathogenic fungus Beauveria bassiana.</title>
        <authorList>
            <person name="Valero Jimenez C.A."/>
            <person name="Zwaan B.J."/>
            <person name="Van Kan J.A."/>
            <person name="Takken W."/>
            <person name="Debets A.J."/>
            <person name="Schoustra S.E."/>
            <person name="Koenraadt C.J."/>
        </authorList>
    </citation>
    <scope>NUCLEOTIDE SEQUENCE [LARGE SCALE GENOMIC DNA]</scope>
    <source>
        <strain evidence="3 4">ARSEF 8028</strain>
    </source>
</reference>
<sequence>MLALSLLLTAAAGVNAMVGREVKAVKLSEKSYICADDCTHEGVFFAQKGYFCPENETIIKVQVKGNTEFHFYDCDGTKLETGFSQRQRASGEEPPKCGVSEFEDSDEETFCSSFRSGGGGAGKTVQWSDVEKELKSASSEGGNGTPEENEPAAPKSQEECAQVGRQMFMECLQKSGEFKECDEQGRGAIQNCLGLA</sequence>
<keyword evidence="2" id="KW-0732">Signal</keyword>
<feature type="signal peptide" evidence="2">
    <location>
        <begin position="1"/>
        <end position="16"/>
    </location>
</feature>
<feature type="chain" id="PRO_5015546896" evidence="2">
    <location>
        <begin position="17"/>
        <end position="196"/>
    </location>
</feature>
<evidence type="ECO:0000313" key="3">
    <source>
        <dbReference type="EMBL" id="PQK09585.1"/>
    </source>
</evidence>
<proteinExistence type="predicted"/>
<protein>
    <submittedName>
        <fullName evidence="3">Uncharacterized protein</fullName>
    </submittedName>
</protein>
<feature type="region of interest" description="Disordered" evidence="1">
    <location>
        <begin position="132"/>
        <end position="159"/>
    </location>
</feature>
<evidence type="ECO:0000256" key="2">
    <source>
        <dbReference type="SAM" id="SignalP"/>
    </source>
</evidence>
<accession>A0A2S7Y096</accession>
<dbReference type="AlphaFoldDB" id="A0A2S7Y096"/>
<gene>
    <name evidence="3" type="ORF">BB8028_0001g16540</name>
</gene>
<evidence type="ECO:0000256" key="1">
    <source>
        <dbReference type="SAM" id="MobiDB-lite"/>
    </source>
</evidence>
<comment type="caution">
    <text evidence="3">The sequence shown here is derived from an EMBL/GenBank/DDBJ whole genome shotgun (WGS) entry which is preliminary data.</text>
</comment>
<evidence type="ECO:0000313" key="4">
    <source>
        <dbReference type="Proteomes" id="UP000237441"/>
    </source>
</evidence>
<name>A0A2S7Y096_BEABA</name>
<dbReference type="OrthoDB" id="5149762at2759"/>